<reference evidence="5" key="1">
    <citation type="submission" date="2025-08" db="UniProtKB">
        <authorList>
            <consortium name="Ensembl"/>
        </authorList>
    </citation>
    <scope>IDENTIFICATION</scope>
</reference>
<dbReference type="Gene3D" id="3.40.50.300">
    <property type="entry name" value="P-loop containing nucleotide triphosphate hydrolases"/>
    <property type="match status" value="1"/>
</dbReference>
<feature type="compositionally biased region" description="Basic and acidic residues" evidence="4">
    <location>
        <begin position="13"/>
        <end position="22"/>
    </location>
</feature>
<dbReference type="SUPFAM" id="SSF52540">
    <property type="entry name" value="P-loop containing nucleoside triphosphate hydrolases"/>
    <property type="match status" value="1"/>
</dbReference>
<keyword evidence="3" id="KW-0449">Lipoprotein</keyword>
<organism evidence="5 6">
    <name type="scientific">Hippocampus comes</name>
    <name type="common">Tiger tail seahorse</name>
    <dbReference type="NCBI Taxonomy" id="109280"/>
    <lineage>
        <taxon>Eukaryota</taxon>
        <taxon>Metazoa</taxon>
        <taxon>Chordata</taxon>
        <taxon>Craniata</taxon>
        <taxon>Vertebrata</taxon>
        <taxon>Euteleostomi</taxon>
        <taxon>Actinopterygii</taxon>
        <taxon>Neopterygii</taxon>
        <taxon>Teleostei</taxon>
        <taxon>Neoteleostei</taxon>
        <taxon>Acanthomorphata</taxon>
        <taxon>Syngnathiaria</taxon>
        <taxon>Syngnathiformes</taxon>
        <taxon>Syngnathoidei</taxon>
        <taxon>Syngnathidae</taxon>
        <taxon>Hippocampus</taxon>
    </lineage>
</organism>
<evidence type="ECO:0000256" key="3">
    <source>
        <dbReference type="ARBA" id="ARBA00023288"/>
    </source>
</evidence>
<dbReference type="FunFam" id="3.40.50.300:FF:001129">
    <property type="entry name" value="ras-related protein Rab-44 isoform X2"/>
    <property type="match status" value="1"/>
</dbReference>
<protein>
    <recommendedName>
        <fullName evidence="7">RAB44, member RAS oncogene family</fullName>
    </recommendedName>
</protein>
<evidence type="ECO:0000256" key="4">
    <source>
        <dbReference type="SAM" id="MobiDB-lite"/>
    </source>
</evidence>
<dbReference type="PRINTS" id="PR00449">
    <property type="entry name" value="RASTRNSFRMNG"/>
</dbReference>
<keyword evidence="6" id="KW-1185">Reference proteome</keyword>
<evidence type="ECO:0000313" key="5">
    <source>
        <dbReference type="Ensembl" id="ENSHCOP00000026638.1"/>
    </source>
</evidence>
<dbReference type="Pfam" id="PF00071">
    <property type="entry name" value="Ras"/>
    <property type="match status" value="1"/>
</dbReference>
<sequence>MGSTRRSRMNGKHTVEMDRETDTGALENDDVLTDVPQTEAFQRAEEEQDFNTTEADPKLHNSPRESNLISATSDVITVSPEQVSPHDTSHVADARSDRDTIACTETFEPDYVPVLVDTESKNKHQLLSNKSNPYNVVMVGDSNVGKTSFMKRAQNGKFFPDLPASAGLDTCLWTVVVDGRPVVLQLWDTAGQERFRSITNQVFHRAHAFLLMYDITSSQSFTAVHYWPNCFQEGSRENVPVLLLGNKSDHVERRVTTEEGQNVAKVYFMECSAVSGDNVIQSLEAVASHKDDGRDETLVLHKAPPKKKAGCC</sequence>
<keyword evidence="1" id="KW-0547">Nucleotide-binding</keyword>
<dbReference type="PROSITE" id="PS51421">
    <property type="entry name" value="RAS"/>
    <property type="match status" value="1"/>
</dbReference>
<dbReference type="AlphaFoldDB" id="A0A3Q2ZJP5"/>
<dbReference type="InterPro" id="IPR001806">
    <property type="entry name" value="Small_GTPase"/>
</dbReference>
<dbReference type="PANTHER" id="PTHR47977">
    <property type="entry name" value="RAS-RELATED PROTEIN RAB"/>
    <property type="match status" value="1"/>
</dbReference>
<feature type="region of interest" description="Disordered" evidence="4">
    <location>
        <begin position="1"/>
        <end position="64"/>
    </location>
</feature>
<dbReference type="NCBIfam" id="TIGR00231">
    <property type="entry name" value="small_GTP"/>
    <property type="match status" value="1"/>
</dbReference>
<evidence type="ECO:0008006" key="7">
    <source>
        <dbReference type="Google" id="ProtNLM"/>
    </source>
</evidence>
<evidence type="ECO:0000256" key="1">
    <source>
        <dbReference type="ARBA" id="ARBA00022741"/>
    </source>
</evidence>
<dbReference type="InterPro" id="IPR027417">
    <property type="entry name" value="P-loop_NTPase"/>
</dbReference>
<dbReference type="InterPro" id="IPR005225">
    <property type="entry name" value="Small_GTP-bd"/>
</dbReference>
<reference evidence="5" key="2">
    <citation type="submission" date="2025-09" db="UniProtKB">
        <authorList>
            <consortium name="Ensembl"/>
        </authorList>
    </citation>
    <scope>IDENTIFICATION</scope>
</reference>
<feature type="compositionally biased region" description="Basic residues" evidence="4">
    <location>
        <begin position="1"/>
        <end position="11"/>
    </location>
</feature>
<dbReference type="InterPro" id="IPR050227">
    <property type="entry name" value="Rab"/>
</dbReference>
<dbReference type="SMART" id="SM00173">
    <property type="entry name" value="RAS"/>
    <property type="match status" value="1"/>
</dbReference>
<dbReference type="SMART" id="SM00174">
    <property type="entry name" value="RHO"/>
    <property type="match status" value="1"/>
</dbReference>
<dbReference type="SMART" id="SM00176">
    <property type="entry name" value="RAN"/>
    <property type="match status" value="1"/>
</dbReference>
<dbReference type="GO" id="GO:0005525">
    <property type="term" value="F:GTP binding"/>
    <property type="evidence" value="ECO:0007669"/>
    <property type="project" value="UniProtKB-KW"/>
</dbReference>
<dbReference type="PROSITE" id="PS51419">
    <property type="entry name" value="RAB"/>
    <property type="match status" value="1"/>
</dbReference>
<dbReference type="GO" id="GO:0003924">
    <property type="term" value="F:GTPase activity"/>
    <property type="evidence" value="ECO:0007669"/>
    <property type="project" value="InterPro"/>
</dbReference>
<keyword evidence="2" id="KW-0342">GTP-binding</keyword>
<accession>A0A3Q2ZJP5</accession>
<evidence type="ECO:0000313" key="6">
    <source>
        <dbReference type="Proteomes" id="UP000264820"/>
    </source>
</evidence>
<dbReference type="STRING" id="109280.ENSHCOP00000026638"/>
<evidence type="ECO:0000256" key="2">
    <source>
        <dbReference type="ARBA" id="ARBA00023134"/>
    </source>
</evidence>
<dbReference type="GeneTree" id="ENSGT00940000160379"/>
<dbReference type="Proteomes" id="UP000264820">
    <property type="component" value="Unplaced"/>
</dbReference>
<dbReference type="Ensembl" id="ENSHCOT00000022009.1">
    <property type="protein sequence ID" value="ENSHCOP00000026638.1"/>
    <property type="gene ID" value="ENSHCOG00000017776.1"/>
</dbReference>
<name>A0A3Q2ZJP5_HIPCM</name>
<dbReference type="CDD" id="cd00154">
    <property type="entry name" value="Rab"/>
    <property type="match status" value="1"/>
</dbReference>
<dbReference type="SMART" id="SM00175">
    <property type="entry name" value="RAB"/>
    <property type="match status" value="1"/>
</dbReference>
<proteinExistence type="predicted"/>